<dbReference type="EMBL" id="QVFV01000001">
    <property type="protein sequence ID" value="RZM81809.1"/>
    <property type="molecule type" value="Genomic_DNA"/>
</dbReference>
<keyword evidence="3" id="KW-1185">Reference proteome</keyword>
<dbReference type="InterPro" id="IPR058744">
    <property type="entry name" value="BstA-like_C"/>
</dbReference>
<evidence type="ECO:0000259" key="1">
    <source>
        <dbReference type="Pfam" id="PF26567"/>
    </source>
</evidence>
<dbReference type="Pfam" id="PF26567">
    <property type="entry name" value="BstA_C"/>
    <property type="match status" value="1"/>
</dbReference>
<reference evidence="2 3" key="1">
    <citation type="submission" date="2018-11" db="EMBL/GenBank/DDBJ databases">
        <title>Whole genome sequencing of an environmental sample.</title>
        <authorList>
            <person name="Sarangi A.N."/>
            <person name="Singh D."/>
            <person name="Tripathy S."/>
        </authorList>
    </citation>
    <scope>NUCLEOTIDE SEQUENCE [LARGE SCALE GENOMIC DNA]</scope>
    <source>
        <strain evidence="2 3">Lakshadweep</strain>
    </source>
</reference>
<dbReference type="AlphaFoldDB" id="A0A4Q7EJ42"/>
<accession>A0A4Q7EJ42</accession>
<comment type="caution">
    <text evidence="2">The sequence shown here is derived from an EMBL/GenBank/DDBJ whole genome shotgun (WGS) entry which is preliminary data.</text>
</comment>
<proteinExistence type="predicted"/>
<sequence length="291" mass="32852">MPSTTLLPAPPQAIPAIEVSGLPIEVGLLPDGTPFMSGRELARACGISNSTLVGWGEATPQVGDRYRAGKLANLLATYNYQGERLFLRIPDGTQFGGRANVSAYPYQVCLAFLDYYAFEANKEAARNSLRLLSEKQLPQFICEVVQTPPALAEPPQPIQPKYDPFRQRPLRDGIPVGYFSVGQLLASEQPRSLPLTELRTALLINIDKAWNRYWNIQCLSREYGDRFAMPQRSLNDWARPRQYVYPKAALVAFQDWLALHYLPERYPSYLQRKRQQLASPFTHLKLLPQAS</sequence>
<dbReference type="RefSeq" id="WP_039724765.1">
    <property type="nucleotide sequence ID" value="NZ_QVFV01000001.1"/>
</dbReference>
<dbReference type="Proteomes" id="UP000292459">
    <property type="component" value="Unassembled WGS sequence"/>
</dbReference>
<evidence type="ECO:0000313" key="2">
    <source>
        <dbReference type="EMBL" id="RZM81809.1"/>
    </source>
</evidence>
<evidence type="ECO:0000313" key="3">
    <source>
        <dbReference type="Proteomes" id="UP000292459"/>
    </source>
</evidence>
<gene>
    <name evidence="2" type="ORF">DYY88_00560</name>
</gene>
<dbReference type="OrthoDB" id="510527at2"/>
<feature type="domain" description="BstA-like C-terminal" evidence="1">
    <location>
        <begin position="165"/>
        <end position="276"/>
    </location>
</feature>
<name>A0A4Q7EJ42_9CYAN</name>
<protein>
    <recommendedName>
        <fullName evidence="1">BstA-like C-terminal domain-containing protein</fullName>
    </recommendedName>
</protein>
<organism evidence="2 3">
    <name type="scientific">Leptolyngbya iicbica LK</name>
    <dbReference type="NCBI Taxonomy" id="2294035"/>
    <lineage>
        <taxon>Bacteria</taxon>
        <taxon>Bacillati</taxon>
        <taxon>Cyanobacteriota</taxon>
        <taxon>Cyanophyceae</taxon>
        <taxon>Leptolyngbyales</taxon>
        <taxon>Leptolyngbyaceae</taxon>
        <taxon>Leptolyngbya group</taxon>
        <taxon>Leptolyngbya</taxon>
        <taxon>Leptolyngbya iicbica</taxon>
    </lineage>
</organism>